<reference evidence="1 2" key="1">
    <citation type="submission" date="2019-05" db="EMBL/GenBank/DDBJ databases">
        <title>Another draft genome of Portunus trituberculatus and its Hox gene families provides insights of decapod evolution.</title>
        <authorList>
            <person name="Jeong J.-H."/>
            <person name="Song I."/>
            <person name="Kim S."/>
            <person name="Choi T."/>
            <person name="Kim D."/>
            <person name="Ryu S."/>
            <person name="Kim W."/>
        </authorList>
    </citation>
    <scope>NUCLEOTIDE SEQUENCE [LARGE SCALE GENOMIC DNA]</scope>
    <source>
        <tissue evidence="1">Muscle</tissue>
    </source>
</reference>
<dbReference type="AlphaFoldDB" id="A0A5B7HE83"/>
<organism evidence="1 2">
    <name type="scientific">Portunus trituberculatus</name>
    <name type="common">Swimming crab</name>
    <name type="synonym">Neptunus trituberculatus</name>
    <dbReference type="NCBI Taxonomy" id="210409"/>
    <lineage>
        <taxon>Eukaryota</taxon>
        <taxon>Metazoa</taxon>
        <taxon>Ecdysozoa</taxon>
        <taxon>Arthropoda</taxon>
        <taxon>Crustacea</taxon>
        <taxon>Multicrustacea</taxon>
        <taxon>Malacostraca</taxon>
        <taxon>Eumalacostraca</taxon>
        <taxon>Eucarida</taxon>
        <taxon>Decapoda</taxon>
        <taxon>Pleocyemata</taxon>
        <taxon>Brachyura</taxon>
        <taxon>Eubrachyura</taxon>
        <taxon>Portunoidea</taxon>
        <taxon>Portunidae</taxon>
        <taxon>Portuninae</taxon>
        <taxon>Portunus</taxon>
    </lineage>
</organism>
<name>A0A5B7HE83_PORTR</name>
<dbReference type="EMBL" id="VSRR010026977">
    <property type="protein sequence ID" value="MPC67925.1"/>
    <property type="molecule type" value="Genomic_DNA"/>
</dbReference>
<keyword evidence="2" id="KW-1185">Reference proteome</keyword>
<evidence type="ECO:0000313" key="2">
    <source>
        <dbReference type="Proteomes" id="UP000324222"/>
    </source>
</evidence>
<proteinExistence type="predicted"/>
<protein>
    <submittedName>
        <fullName evidence="1">Uncharacterized protein</fullName>
    </submittedName>
</protein>
<evidence type="ECO:0000313" key="1">
    <source>
        <dbReference type="EMBL" id="MPC67925.1"/>
    </source>
</evidence>
<dbReference type="Proteomes" id="UP000324222">
    <property type="component" value="Unassembled WGS sequence"/>
</dbReference>
<gene>
    <name evidence="1" type="ORF">E2C01_062111</name>
</gene>
<sequence>MEMYQRERRGHDVEKLKWGRKLEERQEAAIKIEFHVIKSWILNRFVLSSLLTLEGSIQRKML</sequence>
<accession>A0A5B7HE83</accession>
<comment type="caution">
    <text evidence="1">The sequence shown here is derived from an EMBL/GenBank/DDBJ whole genome shotgun (WGS) entry which is preliminary data.</text>
</comment>